<accession>A0A8H2WTJ2</accession>
<evidence type="ECO:0000313" key="2">
    <source>
        <dbReference type="Proteomes" id="UP000663888"/>
    </source>
</evidence>
<protein>
    <submittedName>
        <fullName evidence="1">Uncharacterized protein</fullName>
    </submittedName>
</protein>
<gene>
    <name evidence="1" type="ORF">RDB_LOCUS3039</name>
</gene>
<proteinExistence type="predicted"/>
<comment type="caution">
    <text evidence="1">The sequence shown here is derived from an EMBL/GenBank/DDBJ whole genome shotgun (WGS) entry which is preliminary data.</text>
</comment>
<evidence type="ECO:0000313" key="1">
    <source>
        <dbReference type="EMBL" id="CAE6400088.1"/>
    </source>
</evidence>
<dbReference type="Proteomes" id="UP000663888">
    <property type="component" value="Unassembled WGS sequence"/>
</dbReference>
<dbReference type="AlphaFoldDB" id="A0A8H2WTJ2"/>
<reference evidence="1" key="1">
    <citation type="submission" date="2021-01" db="EMBL/GenBank/DDBJ databases">
        <authorList>
            <person name="Kaushik A."/>
        </authorList>
    </citation>
    <scope>NUCLEOTIDE SEQUENCE</scope>
    <source>
        <strain evidence="1">AG4-R118</strain>
    </source>
</reference>
<dbReference type="EMBL" id="CAJMWX010000080">
    <property type="protein sequence ID" value="CAE6400088.1"/>
    <property type="molecule type" value="Genomic_DNA"/>
</dbReference>
<organism evidence="1 2">
    <name type="scientific">Rhizoctonia solani</name>
    <dbReference type="NCBI Taxonomy" id="456999"/>
    <lineage>
        <taxon>Eukaryota</taxon>
        <taxon>Fungi</taxon>
        <taxon>Dikarya</taxon>
        <taxon>Basidiomycota</taxon>
        <taxon>Agaricomycotina</taxon>
        <taxon>Agaricomycetes</taxon>
        <taxon>Cantharellales</taxon>
        <taxon>Ceratobasidiaceae</taxon>
        <taxon>Rhizoctonia</taxon>
    </lineage>
</organism>
<name>A0A8H2WTJ2_9AGAM</name>
<sequence length="299" mass="33478">MRGADASKVKHGVISGLKLASHVSMASATTSFYKKSGLSPDDSNDDSRNSLEQIVSADDLQGGAYQAIGRKNQIDTLSKSLGHFRDLRGLTFYAKDLRSIWSTREIRQTSVTKMVWYDNPNGSDNFLLLRLSSPTWERDRWLRLERRPWNSGLKGAVSWMSPLIGHALADALATISTNPNDLMAHEEMECVPRETSDKATPLTFILDIVDAVHKNCPTHSIASLSSDRLYLWIVMDAINRYHEPTVKDARKMAAQSNNPYRILKPLARKKGCKEIAEKFGGKEDIISDDWELVSEPVCV</sequence>